<comment type="caution">
    <text evidence="3">The sequence shown here is derived from an EMBL/GenBank/DDBJ whole genome shotgun (WGS) entry which is preliminary data.</text>
</comment>
<dbReference type="Gene3D" id="1.10.510.10">
    <property type="entry name" value="Transferase(Phosphotransferase) domain 1"/>
    <property type="match status" value="1"/>
</dbReference>
<dbReference type="Pfam" id="PF17667">
    <property type="entry name" value="Pkinase_fungal"/>
    <property type="match status" value="1"/>
</dbReference>
<evidence type="ECO:0000259" key="2">
    <source>
        <dbReference type="Pfam" id="PF17667"/>
    </source>
</evidence>
<feature type="region of interest" description="Disordered" evidence="1">
    <location>
        <begin position="600"/>
        <end position="619"/>
    </location>
</feature>
<dbReference type="InterPro" id="IPR011009">
    <property type="entry name" value="Kinase-like_dom_sf"/>
</dbReference>
<dbReference type="PANTHER" id="PTHR38248">
    <property type="entry name" value="FUNK1 6"/>
    <property type="match status" value="1"/>
</dbReference>
<feature type="compositionally biased region" description="Acidic residues" evidence="1">
    <location>
        <begin position="679"/>
        <end position="697"/>
    </location>
</feature>
<dbReference type="Proteomes" id="UP001383192">
    <property type="component" value="Unassembled WGS sequence"/>
</dbReference>
<dbReference type="AlphaFoldDB" id="A0AAW0CS36"/>
<dbReference type="InterPro" id="IPR008266">
    <property type="entry name" value="Tyr_kinase_AS"/>
</dbReference>
<name>A0AAW0CS36_9AGAR</name>
<accession>A0AAW0CS36</accession>
<keyword evidence="4" id="KW-1185">Reference proteome</keyword>
<evidence type="ECO:0000256" key="1">
    <source>
        <dbReference type="SAM" id="MobiDB-lite"/>
    </source>
</evidence>
<feature type="compositionally biased region" description="Basic and acidic residues" evidence="1">
    <location>
        <begin position="172"/>
        <end position="189"/>
    </location>
</feature>
<feature type="region of interest" description="Disordered" evidence="1">
    <location>
        <begin position="642"/>
        <end position="708"/>
    </location>
</feature>
<feature type="compositionally biased region" description="Basic and acidic residues" evidence="1">
    <location>
        <begin position="608"/>
        <end position="619"/>
    </location>
</feature>
<evidence type="ECO:0000313" key="4">
    <source>
        <dbReference type="Proteomes" id="UP001383192"/>
    </source>
</evidence>
<dbReference type="SUPFAM" id="SSF56112">
    <property type="entry name" value="Protein kinase-like (PK-like)"/>
    <property type="match status" value="1"/>
</dbReference>
<protein>
    <recommendedName>
        <fullName evidence="2">Fungal-type protein kinase domain-containing protein</fullName>
    </recommendedName>
</protein>
<feature type="region of interest" description="Disordered" evidence="1">
    <location>
        <begin position="170"/>
        <end position="189"/>
    </location>
</feature>
<reference evidence="3 4" key="1">
    <citation type="submission" date="2024-01" db="EMBL/GenBank/DDBJ databases">
        <title>A draft genome for a cacao thread blight-causing isolate of Paramarasmius palmivorus.</title>
        <authorList>
            <person name="Baruah I.K."/>
            <person name="Bukari Y."/>
            <person name="Amoako-Attah I."/>
            <person name="Meinhardt L.W."/>
            <person name="Bailey B.A."/>
            <person name="Cohen S.P."/>
        </authorList>
    </citation>
    <scope>NUCLEOTIDE SEQUENCE [LARGE SCALE GENOMIC DNA]</scope>
    <source>
        <strain evidence="3 4">GH-12</strain>
    </source>
</reference>
<evidence type="ECO:0000313" key="3">
    <source>
        <dbReference type="EMBL" id="KAK7041738.1"/>
    </source>
</evidence>
<feature type="domain" description="Fungal-type protein kinase" evidence="2">
    <location>
        <begin position="180"/>
        <end position="518"/>
    </location>
</feature>
<gene>
    <name evidence="3" type="ORF">VNI00_009027</name>
</gene>
<dbReference type="PROSITE" id="PS00109">
    <property type="entry name" value="PROTEIN_KINASE_TYR"/>
    <property type="match status" value="1"/>
</dbReference>
<dbReference type="EMBL" id="JAYKXP010000032">
    <property type="protein sequence ID" value="KAK7041738.1"/>
    <property type="molecule type" value="Genomic_DNA"/>
</dbReference>
<feature type="compositionally biased region" description="Basic and acidic residues" evidence="1">
    <location>
        <begin position="642"/>
        <end position="655"/>
    </location>
</feature>
<organism evidence="3 4">
    <name type="scientific">Paramarasmius palmivorus</name>
    <dbReference type="NCBI Taxonomy" id="297713"/>
    <lineage>
        <taxon>Eukaryota</taxon>
        <taxon>Fungi</taxon>
        <taxon>Dikarya</taxon>
        <taxon>Basidiomycota</taxon>
        <taxon>Agaricomycotina</taxon>
        <taxon>Agaricomycetes</taxon>
        <taxon>Agaricomycetidae</taxon>
        <taxon>Agaricales</taxon>
        <taxon>Marasmiineae</taxon>
        <taxon>Marasmiaceae</taxon>
        <taxon>Paramarasmius</taxon>
    </lineage>
</organism>
<proteinExistence type="predicted"/>
<dbReference type="PANTHER" id="PTHR38248:SF2">
    <property type="entry name" value="FUNK1 11"/>
    <property type="match status" value="1"/>
</dbReference>
<dbReference type="GO" id="GO:0004672">
    <property type="term" value="F:protein kinase activity"/>
    <property type="evidence" value="ECO:0007669"/>
    <property type="project" value="InterPro"/>
</dbReference>
<sequence>MSEPLPSQINTPTKRTSASSVFPYTSMHVVRDKRMTVIGRDMDHKFVGPMDPLTFLDKFLPSARTTRNKETRTRNWSNAVGKLKNVGSGEGISSEKHMYEPLITTLAEFCPSIQLVNTSNDADNINWAHQPGLIKPDISAYTKESGINRNDITRTEFWMELKWAETDDGFDDREGKPLEKDTDSARDTRDQLSTYAGAQLISQFRTHAFSVQLTRNHARLIRWDREGAVVTKKFCYHKEAHLIDFVWRYDRATHETRGHDPSVTEVRDVERARKVREALGMDKEARVWKFTVTDDEGGKEVFTGGKMEFRGVASPSGRCTRGFFVLDSQDQIRYFKETWRILSDNLEPEGKVYGRLKKAGVAHIPDVVISGDAKGAWQETQTRHYTTDANKDVQLRSHQHYFIVFAQIGTPIKDFKNSLQLVQGIAHAIEAHRDAYEKAGVLHRDVSVGNILITDKGEGLLIDWEFSKPLESKSPRTVERTGTWQFMSARLLYHKPGEVDHVLSDDLESFYHVLCWLVLMHGRHGLPVKTVEYEIARIYDDWTGVQKDDKNPRSGGGKGNNFAFSFMANRAKLEEGPLAELVYDLEEAFGIPYKQAKKRRLDTKASSQHKEIQEALDRADRERIETSNWILERFNEALEEKEKLVEQTRDPERSPKFPQLADATDPEKNRKRKKTYSEFEAEDLEEADDEDDDEEYAEPPLQKRRTKV</sequence>
<dbReference type="InterPro" id="IPR040976">
    <property type="entry name" value="Pkinase_fungal"/>
</dbReference>